<dbReference type="GO" id="GO:0003723">
    <property type="term" value="F:RNA binding"/>
    <property type="evidence" value="ECO:0007669"/>
    <property type="project" value="UniProtKB-UniRule"/>
</dbReference>
<dbReference type="GO" id="GO:0010494">
    <property type="term" value="C:cytoplasmic stress granule"/>
    <property type="evidence" value="ECO:0007669"/>
    <property type="project" value="TreeGrafter"/>
</dbReference>
<feature type="compositionally biased region" description="Basic and acidic residues" evidence="3">
    <location>
        <begin position="250"/>
        <end position="277"/>
    </location>
</feature>
<dbReference type="InterPro" id="IPR045180">
    <property type="entry name" value="La_dom_prot"/>
</dbReference>
<dbReference type="Proteomes" id="UP000237481">
    <property type="component" value="Unassembled WGS sequence"/>
</dbReference>
<dbReference type="STRING" id="94208.A0A2S4L233"/>
<reference evidence="5 6" key="1">
    <citation type="submission" date="2018-01" db="EMBL/GenBank/DDBJ databases">
        <title>Harnessing the power of phylogenomics to disentangle the directionality and signatures of interkingdom host jumping in the parasitic fungal genus Tolypocladium.</title>
        <authorList>
            <person name="Quandt C.A."/>
            <person name="Patterson W."/>
            <person name="Spatafora J.W."/>
        </authorList>
    </citation>
    <scope>NUCLEOTIDE SEQUENCE [LARGE SCALE GENOMIC DNA]</scope>
    <source>
        <strain evidence="5 6">NRBC 100945</strain>
    </source>
</reference>
<dbReference type="Pfam" id="PF05383">
    <property type="entry name" value="La"/>
    <property type="match status" value="1"/>
</dbReference>
<dbReference type="SMART" id="SM00715">
    <property type="entry name" value="LA"/>
    <property type="match status" value="1"/>
</dbReference>
<feature type="compositionally biased region" description="Pro residues" evidence="3">
    <location>
        <begin position="34"/>
        <end position="45"/>
    </location>
</feature>
<feature type="compositionally biased region" description="Basic and acidic residues" evidence="3">
    <location>
        <begin position="164"/>
        <end position="179"/>
    </location>
</feature>
<dbReference type="PROSITE" id="PS50961">
    <property type="entry name" value="HTH_LA"/>
    <property type="match status" value="1"/>
</dbReference>
<gene>
    <name evidence="5" type="ORF">TPAR_03310</name>
</gene>
<dbReference type="OrthoDB" id="340227at2759"/>
<feature type="compositionally biased region" description="Basic and acidic residues" evidence="3">
    <location>
        <begin position="420"/>
        <end position="463"/>
    </location>
</feature>
<evidence type="ECO:0000313" key="5">
    <source>
        <dbReference type="EMBL" id="POR36498.1"/>
    </source>
</evidence>
<feature type="compositionally biased region" description="Basic and acidic residues" evidence="3">
    <location>
        <begin position="70"/>
        <end position="85"/>
    </location>
</feature>
<feature type="compositionally biased region" description="Basic and acidic residues" evidence="3">
    <location>
        <begin position="309"/>
        <end position="319"/>
    </location>
</feature>
<dbReference type="InterPro" id="IPR006630">
    <property type="entry name" value="La_HTH"/>
</dbReference>
<feature type="compositionally biased region" description="Low complexity" evidence="3">
    <location>
        <begin position="473"/>
        <end position="483"/>
    </location>
</feature>
<evidence type="ECO:0000256" key="3">
    <source>
        <dbReference type="SAM" id="MobiDB-lite"/>
    </source>
</evidence>
<feature type="region of interest" description="Disordered" evidence="3">
    <location>
        <begin position="781"/>
        <end position="811"/>
    </location>
</feature>
<feature type="compositionally biased region" description="Polar residues" evidence="3">
    <location>
        <begin position="1"/>
        <end position="20"/>
    </location>
</feature>
<dbReference type="PANTHER" id="PTHR22792">
    <property type="entry name" value="LUPUS LA PROTEIN-RELATED"/>
    <property type="match status" value="1"/>
</dbReference>
<feature type="compositionally biased region" description="Pro residues" evidence="3">
    <location>
        <begin position="494"/>
        <end position="506"/>
    </location>
</feature>
<feature type="region of interest" description="Disordered" evidence="3">
    <location>
        <begin position="1"/>
        <end position="529"/>
    </location>
</feature>
<keyword evidence="1 2" id="KW-0694">RNA-binding</keyword>
<sequence>MISAAESNSTEMAAHSTFSYAQAAKGQGASPATAAPPNPPAPPQGSLPAPSTTKTASPPEIAADSPDTPRNAESHSSAVEKHDVDSNIGSESDLRSEATTEKRCESKRDDDAGRLDRPWRRADKGTRSSSTATRSVDEHESRKLRKSKKAKASDKQANDQTSGTDKDQEPAQEAPKIELAEAPIPSVNIWQQRKEAQLAKAKPATKTADDMTNGVQGQVEDAKKAAKPVQDAASPTRDSPATNGVKPPRKSGDAARPERNGSRGSRVADKEAKDGKTEVPPPVDDSASWPTPEIAIKEDKKKPVTAPVERQDKEPKDAQDDASQAKPRQKEKWVTYDYVPTVSFETQLPQMRNSKPRGGARGANGTRPAAGANPADKPASATPSSKPNESRERPRETSAASSRAASLPPAAKRASIDASSTKDQKKAPSHAAGEKAKDVTSTHPDDQGHGARDRPEGRGERGRGGYRGRGGHHSISSHSQHQHNTAGFASGPMPARPQGPYSPPPRQGGHNQMFMPPPQRGGRGRNGAGANFHRMSLPNGASRLPPVQTQFSPYEYPMAPLSGVPFQPQPYWDNVVLSLLKNQIEYYFSIENLCKDMYLRKRMDSQGFVNLHFVAAFKRIRELTSDMGMIRAVCESSTELDFVVGEDEIERLRRRTAWQSFVLPMDERDDFARNNGPSHLTFKNRAYNFGPQFNGIAPAPYGASPPLSYNPQGEPQFQQFPDGHGMNGMVNGTAVGHGGASQLSAEVPDFSPSGCAMLGGPVSSGQDVEAEKGVNAKAAVASDAVNGHGDESTANALPNGIHTDGRKADQP</sequence>
<comment type="caution">
    <text evidence="5">The sequence shown here is derived from an EMBL/GenBank/DDBJ whole genome shotgun (WGS) entry which is preliminary data.</text>
</comment>
<evidence type="ECO:0000313" key="6">
    <source>
        <dbReference type="Proteomes" id="UP000237481"/>
    </source>
</evidence>
<dbReference type="CDD" id="cd07323">
    <property type="entry name" value="LAM"/>
    <property type="match status" value="1"/>
</dbReference>
<accession>A0A2S4L233</accession>
<dbReference type="EMBL" id="PKSG01000315">
    <property type="protein sequence ID" value="POR36498.1"/>
    <property type="molecule type" value="Genomic_DNA"/>
</dbReference>
<dbReference type="SUPFAM" id="SSF46785">
    <property type="entry name" value="Winged helix' DNA-binding domain"/>
    <property type="match status" value="1"/>
</dbReference>
<keyword evidence="6" id="KW-1185">Reference proteome</keyword>
<evidence type="ECO:0000256" key="1">
    <source>
        <dbReference type="ARBA" id="ARBA00022884"/>
    </source>
</evidence>
<protein>
    <submittedName>
        <fullName evidence="5">HTH La-type RNA-binding protein</fullName>
    </submittedName>
</protein>
<feature type="compositionally biased region" description="Low complexity" evidence="3">
    <location>
        <begin position="397"/>
        <end position="413"/>
    </location>
</feature>
<dbReference type="Gene3D" id="1.10.10.10">
    <property type="entry name" value="Winged helix-like DNA-binding domain superfamily/Winged helix DNA-binding domain"/>
    <property type="match status" value="1"/>
</dbReference>
<proteinExistence type="predicted"/>
<dbReference type="InterPro" id="IPR036388">
    <property type="entry name" value="WH-like_DNA-bd_sf"/>
</dbReference>
<dbReference type="InterPro" id="IPR036390">
    <property type="entry name" value="WH_DNA-bd_sf"/>
</dbReference>
<name>A0A2S4L233_9HYPO</name>
<feature type="compositionally biased region" description="Basic and acidic residues" evidence="3">
    <location>
        <begin position="92"/>
        <end position="126"/>
    </location>
</feature>
<dbReference type="AlphaFoldDB" id="A0A2S4L233"/>
<feature type="domain" description="HTH La-type RNA-binding" evidence="4">
    <location>
        <begin position="570"/>
        <end position="667"/>
    </location>
</feature>
<dbReference type="GO" id="GO:0045727">
    <property type="term" value="P:positive regulation of translation"/>
    <property type="evidence" value="ECO:0007669"/>
    <property type="project" value="TreeGrafter"/>
</dbReference>
<dbReference type="PANTHER" id="PTHR22792:SF132">
    <property type="entry name" value="LA-RELATED PROTEIN 1"/>
    <property type="match status" value="1"/>
</dbReference>
<feature type="compositionally biased region" description="Polar residues" evidence="3">
    <location>
        <begin position="343"/>
        <end position="353"/>
    </location>
</feature>
<evidence type="ECO:0000259" key="4">
    <source>
        <dbReference type="PROSITE" id="PS50961"/>
    </source>
</evidence>
<organism evidence="5 6">
    <name type="scientific">Tolypocladium paradoxum</name>
    <dbReference type="NCBI Taxonomy" id="94208"/>
    <lineage>
        <taxon>Eukaryota</taxon>
        <taxon>Fungi</taxon>
        <taxon>Dikarya</taxon>
        <taxon>Ascomycota</taxon>
        <taxon>Pezizomycotina</taxon>
        <taxon>Sordariomycetes</taxon>
        <taxon>Hypocreomycetidae</taxon>
        <taxon>Hypocreales</taxon>
        <taxon>Ophiocordycipitaceae</taxon>
        <taxon>Tolypocladium</taxon>
    </lineage>
</organism>
<feature type="compositionally biased region" description="Low complexity" evidence="3">
    <location>
        <begin position="46"/>
        <end position="59"/>
    </location>
</feature>
<evidence type="ECO:0000256" key="2">
    <source>
        <dbReference type="PROSITE-ProRule" id="PRU00332"/>
    </source>
</evidence>
<dbReference type="GO" id="GO:0005829">
    <property type="term" value="C:cytosol"/>
    <property type="evidence" value="ECO:0007669"/>
    <property type="project" value="TreeGrafter"/>
</dbReference>